<feature type="transmembrane region" description="Helical" evidence="6">
    <location>
        <begin position="331"/>
        <end position="354"/>
    </location>
</feature>
<reference evidence="8" key="1">
    <citation type="submission" date="2024-05" db="EMBL/GenBank/DDBJ databases">
        <title>30 novel species of actinomycetes from the DSMZ collection.</title>
        <authorList>
            <person name="Nouioui I."/>
        </authorList>
    </citation>
    <scope>NUCLEOTIDE SEQUENCE</scope>
    <source>
        <strain evidence="8">DSM 41529</strain>
    </source>
</reference>
<dbReference type="PANTHER" id="PTHR42910:SF1">
    <property type="entry name" value="MAJOR FACILITATOR SUPERFAMILY (MFS) PROFILE DOMAIN-CONTAINING PROTEIN"/>
    <property type="match status" value="1"/>
</dbReference>
<proteinExistence type="predicted"/>
<keyword evidence="4 6" id="KW-0472">Membrane</keyword>
<feature type="domain" description="Major facilitator superfamily (MFS) profile" evidence="7">
    <location>
        <begin position="1"/>
        <end position="389"/>
    </location>
</feature>
<keyword evidence="9" id="KW-1185">Reference proteome</keyword>
<feature type="transmembrane region" description="Helical" evidence="6">
    <location>
        <begin position="301"/>
        <end position="319"/>
    </location>
</feature>
<dbReference type="SUPFAM" id="SSF103473">
    <property type="entry name" value="MFS general substrate transporter"/>
    <property type="match status" value="1"/>
</dbReference>
<comment type="caution">
    <text evidence="8">The sequence shown here is derived from an EMBL/GenBank/DDBJ whole genome shotgun (WGS) entry which is preliminary data.</text>
</comment>
<keyword evidence="3 6" id="KW-1133">Transmembrane helix</keyword>
<feature type="transmembrane region" description="Helical" evidence="6">
    <location>
        <begin position="132"/>
        <end position="151"/>
    </location>
</feature>
<name>A0ABU2XNM6_9ACTN</name>
<evidence type="ECO:0000256" key="6">
    <source>
        <dbReference type="SAM" id="Phobius"/>
    </source>
</evidence>
<gene>
    <name evidence="8" type="ORF">RND15_33275</name>
</gene>
<feature type="region of interest" description="Disordered" evidence="5">
    <location>
        <begin position="429"/>
        <end position="473"/>
    </location>
</feature>
<dbReference type="PROSITE" id="PS50850">
    <property type="entry name" value="MFS"/>
    <property type="match status" value="1"/>
</dbReference>
<dbReference type="PANTHER" id="PTHR42910">
    <property type="entry name" value="TRANSPORTER SCO4007-RELATED"/>
    <property type="match status" value="1"/>
</dbReference>
<dbReference type="EMBL" id="JAVRFD010000020">
    <property type="protein sequence ID" value="MDT0547537.1"/>
    <property type="molecule type" value="Genomic_DNA"/>
</dbReference>
<keyword evidence="2 6" id="KW-0812">Transmembrane</keyword>
<sequence length="473" mass="48338">MTRPLTRGGTFLLASIAGTAIANNYAIQPALSEVATDLGVPLSVIGLVPTAALAGSMAGFALLLPLTDHLAANRLVTAQLTALAAALALGAAAPGAGVLLAAYLLIGAAAGVAAQAGSIAGRHAPPGRRGTGVATVAAGMSAGILLSRLAGGALTTVLGWRRMLLVFAALALLGAIAAATLLPRQRPHARRSYRATLTALPPLLRHHPELRRAVATGGLWYFAFNLIWVALALALARPPHSLDPTAIGLYSLAGLLGLAALPLTGRLTDRYTPHTVITAGMLAAAAGAALLATGLDTPPATAFGLALFDAGCFVAQAANQSRIIALNPRRSGSLSSVYLVLYFTIGAIGTALAAPLLNTLGWQGTTLTALAALLLAAALGRTGAEPPGWSSLRLASVAPSLRRMLSGGEEPDFGCRANAIPHAFIEPRHSGSAVSPRTRRFADGNIRGNHTQPSPLPRRRCRGCRGGPIRHDW</sequence>
<feature type="transmembrane region" description="Helical" evidence="6">
    <location>
        <begin position="100"/>
        <end position="120"/>
    </location>
</feature>
<feature type="transmembrane region" description="Helical" evidence="6">
    <location>
        <begin position="276"/>
        <end position="295"/>
    </location>
</feature>
<feature type="transmembrane region" description="Helical" evidence="6">
    <location>
        <begin position="247"/>
        <end position="264"/>
    </location>
</feature>
<organism evidence="8 9">
    <name type="scientific">Streptomyces lonegramiae</name>
    <dbReference type="NCBI Taxonomy" id="3075524"/>
    <lineage>
        <taxon>Bacteria</taxon>
        <taxon>Bacillati</taxon>
        <taxon>Actinomycetota</taxon>
        <taxon>Actinomycetes</taxon>
        <taxon>Kitasatosporales</taxon>
        <taxon>Streptomycetaceae</taxon>
        <taxon>Streptomyces</taxon>
    </lineage>
</organism>
<dbReference type="InterPro" id="IPR011701">
    <property type="entry name" value="MFS"/>
</dbReference>
<evidence type="ECO:0000313" key="8">
    <source>
        <dbReference type="EMBL" id="MDT0547537.1"/>
    </source>
</evidence>
<protein>
    <submittedName>
        <fullName evidence="8">MFS transporter</fullName>
    </submittedName>
</protein>
<evidence type="ECO:0000313" key="9">
    <source>
        <dbReference type="Proteomes" id="UP001180754"/>
    </source>
</evidence>
<evidence type="ECO:0000256" key="5">
    <source>
        <dbReference type="SAM" id="MobiDB-lite"/>
    </source>
</evidence>
<evidence type="ECO:0000256" key="3">
    <source>
        <dbReference type="ARBA" id="ARBA00022989"/>
    </source>
</evidence>
<dbReference type="InterPro" id="IPR036259">
    <property type="entry name" value="MFS_trans_sf"/>
</dbReference>
<dbReference type="InterPro" id="IPR020846">
    <property type="entry name" value="MFS_dom"/>
</dbReference>
<accession>A0ABU2XNM6</accession>
<feature type="transmembrane region" description="Helical" evidence="6">
    <location>
        <begin position="42"/>
        <end position="63"/>
    </location>
</feature>
<dbReference type="RefSeq" id="WP_311728057.1">
    <property type="nucleotide sequence ID" value="NZ_JAVRFD010000020.1"/>
</dbReference>
<dbReference type="Gene3D" id="1.20.1250.20">
    <property type="entry name" value="MFS general substrate transporter like domains"/>
    <property type="match status" value="1"/>
</dbReference>
<evidence type="ECO:0000256" key="4">
    <source>
        <dbReference type="ARBA" id="ARBA00023136"/>
    </source>
</evidence>
<dbReference type="Pfam" id="PF07690">
    <property type="entry name" value="MFS_1"/>
    <property type="match status" value="1"/>
</dbReference>
<feature type="transmembrane region" description="Helical" evidence="6">
    <location>
        <begin position="360"/>
        <end position="380"/>
    </location>
</feature>
<feature type="transmembrane region" description="Helical" evidence="6">
    <location>
        <begin position="75"/>
        <end position="94"/>
    </location>
</feature>
<comment type="subcellular location">
    <subcellularLocation>
        <location evidence="1">Cell membrane</location>
        <topology evidence="1">Multi-pass membrane protein</topology>
    </subcellularLocation>
</comment>
<evidence type="ECO:0000256" key="1">
    <source>
        <dbReference type="ARBA" id="ARBA00004651"/>
    </source>
</evidence>
<feature type="transmembrane region" description="Helical" evidence="6">
    <location>
        <begin position="213"/>
        <end position="235"/>
    </location>
</feature>
<dbReference type="Proteomes" id="UP001180754">
    <property type="component" value="Unassembled WGS sequence"/>
</dbReference>
<evidence type="ECO:0000256" key="2">
    <source>
        <dbReference type="ARBA" id="ARBA00022692"/>
    </source>
</evidence>
<feature type="transmembrane region" description="Helical" evidence="6">
    <location>
        <begin position="163"/>
        <end position="182"/>
    </location>
</feature>
<evidence type="ECO:0000259" key="7">
    <source>
        <dbReference type="PROSITE" id="PS50850"/>
    </source>
</evidence>